<name>A0ABS8A9E0_9BACT</name>
<sequence length="124" mass="12881">MAKDKDPGKAKGKKKEKKARKQPDLLDNAATSLKKFRKVTRSATRLTTGQKVVGGIALLAAGLTYWAKKQAAAAAAVTPDAQAAEAHLATLNEPPAADSEAAPGAAATKAAVAQTPRRKSRKSH</sequence>
<feature type="region of interest" description="Disordered" evidence="1">
    <location>
        <begin position="94"/>
        <end position="124"/>
    </location>
</feature>
<evidence type="ECO:0000313" key="2">
    <source>
        <dbReference type="EMBL" id="MCB2376521.1"/>
    </source>
</evidence>
<organism evidence="2 3">
    <name type="scientific">Hymenobacter nitidus</name>
    <dbReference type="NCBI Taxonomy" id="2880929"/>
    <lineage>
        <taxon>Bacteria</taxon>
        <taxon>Pseudomonadati</taxon>
        <taxon>Bacteroidota</taxon>
        <taxon>Cytophagia</taxon>
        <taxon>Cytophagales</taxon>
        <taxon>Hymenobacteraceae</taxon>
        <taxon>Hymenobacter</taxon>
    </lineage>
</organism>
<accession>A0ABS8A9E0</accession>
<feature type="compositionally biased region" description="Basic residues" evidence="1">
    <location>
        <begin position="10"/>
        <end position="20"/>
    </location>
</feature>
<dbReference type="RefSeq" id="WP_226182526.1">
    <property type="nucleotide sequence ID" value="NZ_JAJADQ010000001.1"/>
</dbReference>
<gene>
    <name evidence="2" type="ORF">LGH70_02945</name>
</gene>
<evidence type="ECO:0000256" key="1">
    <source>
        <dbReference type="SAM" id="MobiDB-lite"/>
    </source>
</evidence>
<evidence type="ECO:0000313" key="3">
    <source>
        <dbReference type="Proteomes" id="UP001165297"/>
    </source>
</evidence>
<reference evidence="2" key="1">
    <citation type="submission" date="2021-10" db="EMBL/GenBank/DDBJ databases">
        <authorList>
            <person name="Dean J.D."/>
            <person name="Kim M.K."/>
            <person name="Newey C.N."/>
            <person name="Stoker T.S."/>
            <person name="Thompson D.W."/>
            <person name="Grose J.H."/>
        </authorList>
    </citation>
    <scope>NUCLEOTIDE SEQUENCE</scope>
    <source>
        <strain evidence="2">BT635</strain>
    </source>
</reference>
<dbReference type="EMBL" id="JAJADQ010000001">
    <property type="protein sequence ID" value="MCB2376521.1"/>
    <property type="molecule type" value="Genomic_DNA"/>
</dbReference>
<comment type="caution">
    <text evidence="2">The sequence shown here is derived from an EMBL/GenBank/DDBJ whole genome shotgun (WGS) entry which is preliminary data.</text>
</comment>
<feature type="region of interest" description="Disordered" evidence="1">
    <location>
        <begin position="1"/>
        <end position="30"/>
    </location>
</feature>
<proteinExistence type="predicted"/>
<protein>
    <submittedName>
        <fullName evidence="2">Uncharacterized protein</fullName>
    </submittedName>
</protein>
<keyword evidence="3" id="KW-1185">Reference proteome</keyword>
<feature type="compositionally biased region" description="Low complexity" evidence="1">
    <location>
        <begin position="94"/>
        <end position="113"/>
    </location>
</feature>
<dbReference type="Proteomes" id="UP001165297">
    <property type="component" value="Unassembled WGS sequence"/>
</dbReference>